<dbReference type="SUPFAM" id="SSF47413">
    <property type="entry name" value="lambda repressor-like DNA-binding domains"/>
    <property type="match status" value="1"/>
</dbReference>
<name>I5ATZ4_EUBC6</name>
<feature type="domain" description="HTH cro/C1-type" evidence="2">
    <location>
        <begin position="11"/>
        <end position="65"/>
    </location>
</feature>
<keyword evidence="4" id="KW-1185">Reference proteome</keyword>
<dbReference type="PANTHER" id="PTHR46558:SF11">
    <property type="entry name" value="HTH-TYPE TRANSCRIPTIONAL REGULATOR XRE"/>
    <property type="match status" value="1"/>
</dbReference>
<dbReference type="CDD" id="cd00093">
    <property type="entry name" value="HTH_XRE"/>
    <property type="match status" value="1"/>
</dbReference>
<reference evidence="3 4" key="2">
    <citation type="submission" date="2012-02" db="EMBL/GenBank/DDBJ databases">
        <title>Improved High-Quality Draft sequence of Eubacterium cellulosolvens 6.</title>
        <authorList>
            <consortium name="US DOE Joint Genome Institute"/>
            <person name="Lucas S."/>
            <person name="Han J."/>
            <person name="Lapidus A."/>
            <person name="Cheng J.-F."/>
            <person name="Goodwin L."/>
            <person name="Pitluck S."/>
            <person name="Peters L."/>
            <person name="Mikhailova N."/>
            <person name="Gu W."/>
            <person name="Detter J.C."/>
            <person name="Han C."/>
            <person name="Tapia R."/>
            <person name="Land M."/>
            <person name="Hauser L."/>
            <person name="Kyrpides N."/>
            <person name="Ivanova N."/>
            <person name="Pagani I."/>
            <person name="Johnson E."/>
            <person name="Mukhopadhyay B."/>
            <person name="Anderson I."/>
            <person name="Woyke T."/>
        </authorList>
    </citation>
    <scope>NUCLEOTIDE SEQUENCE [LARGE SCALE GENOMIC DNA]</scope>
    <source>
        <strain evidence="3 4">6</strain>
    </source>
</reference>
<dbReference type="PROSITE" id="PS50943">
    <property type="entry name" value="HTH_CROC1"/>
    <property type="match status" value="1"/>
</dbReference>
<dbReference type="HOGENOM" id="CLU_066192_2_1_9"/>
<evidence type="ECO:0000313" key="4">
    <source>
        <dbReference type="Proteomes" id="UP000005753"/>
    </source>
</evidence>
<dbReference type="InterPro" id="IPR001387">
    <property type="entry name" value="Cro/C1-type_HTH"/>
</dbReference>
<dbReference type="Gene3D" id="1.10.260.40">
    <property type="entry name" value="lambda repressor-like DNA-binding domains"/>
    <property type="match status" value="1"/>
</dbReference>
<evidence type="ECO:0000259" key="2">
    <source>
        <dbReference type="PROSITE" id="PS50943"/>
    </source>
</evidence>
<gene>
    <name evidence="3" type="ORF">EubceDRAFT1_1470</name>
</gene>
<dbReference type="Proteomes" id="UP000005753">
    <property type="component" value="Chromosome"/>
</dbReference>
<dbReference type="GO" id="GO:0003677">
    <property type="term" value="F:DNA binding"/>
    <property type="evidence" value="ECO:0007669"/>
    <property type="project" value="UniProtKB-KW"/>
</dbReference>
<dbReference type="OrthoDB" id="1766270at2"/>
<dbReference type="SMART" id="SM00530">
    <property type="entry name" value="HTH_XRE"/>
    <property type="match status" value="1"/>
</dbReference>
<dbReference type="AlphaFoldDB" id="I5ATZ4"/>
<proteinExistence type="predicted"/>
<sequence length="106" mass="12254">MREKLSLGQFISTRRKHMRLTQEELADQVGVSKSAIAKWETDGGLPDRDNLRRISEVMDVSVDELHRIIEQPETNHKDFFDVNITLEVIKALESYGYKVIRPGEEV</sequence>
<dbReference type="Pfam" id="PF01381">
    <property type="entry name" value="HTH_3"/>
    <property type="match status" value="1"/>
</dbReference>
<dbReference type="STRING" id="633697.EubceDRAFT1_1470"/>
<reference evidence="3 4" key="1">
    <citation type="submission" date="2010-08" db="EMBL/GenBank/DDBJ databases">
        <authorList>
            <consortium name="US DOE Joint Genome Institute (JGI-PGF)"/>
            <person name="Lucas S."/>
            <person name="Copeland A."/>
            <person name="Lapidus A."/>
            <person name="Cheng J.-F."/>
            <person name="Bruce D."/>
            <person name="Goodwin L."/>
            <person name="Pitluck S."/>
            <person name="Land M.L."/>
            <person name="Hauser L."/>
            <person name="Chang Y.-J."/>
            <person name="Anderson I.J."/>
            <person name="Johnson E."/>
            <person name="Mulhopadhyay B."/>
            <person name="Kyrpides N."/>
            <person name="Woyke T.J."/>
        </authorList>
    </citation>
    <scope>NUCLEOTIDE SEQUENCE [LARGE SCALE GENOMIC DNA]</scope>
    <source>
        <strain evidence="3 4">6</strain>
    </source>
</reference>
<organism evidence="3 4">
    <name type="scientific">Eubacterium cellulosolvens (strain ATCC 43171 / JCM 9499 / 6)</name>
    <name type="common">Cillobacterium cellulosolvens</name>
    <dbReference type="NCBI Taxonomy" id="633697"/>
    <lineage>
        <taxon>Bacteria</taxon>
        <taxon>Bacillati</taxon>
        <taxon>Bacillota</taxon>
        <taxon>Clostridia</taxon>
        <taxon>Eubacteriales</taxon>
        <taxon>Eubacteriaceae</taxon>
        <taxon>Eubacterium</taxon>
    </lineage>
</organism>
<dbReference type="EMBL" id="CM001487">
    <property type="protein sequence ID" value="EIM57267.1"/>
    <property type="molecule type" value="Genomic_DNA"/>
</dbReference>
<dbReference type="eggNOG" id="COG1396">
    <property type="taxonomic scope" value="Bacteria"/>
</dbReference>
<evidence type="ECO:0000256" key="1">
    <source>
        <dbReference type="ARBA" id="ARBA00023125"/>
    </source>
</evidence>
<dbReference type="InterPro" id="IPR010982">
    <property type="entry name" value="Lambda_DNA-bd_dom_sf"/>
</dbReference>
<keyword evidence="1" id="KW-0238">DNA-binding</keyword>
<evidence type="ECO:0000313" key="3">
    <source>
        <dbReference type="EMBL" id="EIM57267.1"/>
    </source>
</evidence>
<accession>I5ATZ4</accession>
<dbReference type="PANTHER" id="PTHR46558">
    <property type="entry name" value="TRACRIPTIONAL REGULATORY PROTEIN-RELATED-RELATED"/>
    <property type="match status" value="1"/>
</dbReference>
<protein>
    <submittedName>
        <fullName evidence="3">Putative transcriptional regulator</fullName>
    </submittedName>
</protein>